<dbReference type="EMBL" id="OX458333">
    <property type="protein sequence ID" value="CAI8830658.1"/>
    <property type="molecule type" value="Genomic_DNA"/>
</dbReference>
<keyword evidence="2" id="KW-1185">Reference proteome</keyword>
<name>A0ABN8X4T0_9GAMM</name>
<sequence>MYLSAENFDEYLNRNAEKMSADDLWDMLDNAPAEFQGQPLYWYWQGFLAGRDSAYYRALPSLSRGC</sequence>
<reference evidence="1 2" key="1">
    <citation type="submission" date="2023-03" db="EMBL/GenBank/DDBJ databases">
        <authorList>
            <person name="Pearce D."/>
        </authorList>
    </citation>
    <scope>NUCLEOTIDE SEQUENCE [LARGE SCALE GENOMIC DNA]</scope>
    <source>
        <strain evidence="1">Msz</strain>
    </source>
</reference>
<evidence type="ECO:0000313" key="2">
    <source>
        <dbReference type="Proteomes" id="UP001162030"/>
    </source>
</evidence>
<accession>A0ABN8X4T0</accession>
<protein>
    <submittedName>
        <fullName evidence="1">Uncharacterized protein</fullName>
    </submittedName>
</protein>
<gene>
    <name evidence="1" type="ORF">MSZNOR_2137</name>
</gene>
<proteinExistence type="predicted"/>
<organism evidence="1 2">
    <name type="scientific">Methylocaldum szegediense</name>
    <dbReference type="NCBI Taxonomy" id="73780"/>
    <lineage>
        <taxon>Bacteria</taxon>
        <taxon>Pseudomonadati</taxon>
        <taxon>Pseudomonadota</taxon>
        <taxon>Gammaproteobacteria</taxon>
        <taxon>Methylococcales</taxon>
        <taxon>Methylococcaceae</taxon>
        <taxon>Methylocaldum</taxon>
    </lineage>
</organism>
<evidence type="ECO:0000313" key="1">
    <source>
        <dbReference type="EMBL" id="CAI8830658.1"/>
    </source>
</evidence>
<dbReference type="RefSeq" id="WP_317963960.1">
    <property type="nucleotide sequence ID" value="NZ_OX458333.1"/>
</dbReference>
<dbReference type="Proteomes" id="UP001162030">
    <property type="component" value="Chromosome"/>
</dbReference>